<feature type="region of interest" description="Disordered" evidence="1">
    <location>
        <begin position="33"/>
        <end position="71"/>
    </location>
</feature>
<proteinExistence type="predicted"/>
<keyword evidence="2" id="KW-0732">Signal</keyword>
<gene>
    <name evidence="3" type="ORF">FD755_011478</name>
</gene>
<protein>
    <recommendedName>
        <fullName evidence="5">Small integral membrane protein 13</fullName>
    </recommendedName>
</protein>
<dbReference type="PANTHER" id="PTHR36877">
    <property type="entry name" value="SMALL INTEGRAL MEMBRANE PROTEIN 13"/>
    <property type="match status" value="1"/>
</dbReference>
<evidence type="ECO:0000256" key="1">
    <source>
        <dbReference type="SAM" id="MobiDB-lite"/>
    </source>
</evidence>
<evidence type="ECO:0008006" key="5">
    <source>
        <dbReference type="Google" id="ProtNLM"/>
    </source>
</evidence>
<evidence type="ECO:0000313" key="4">
    <source>
        <dbReference type="Proteomes" id="UP000326062"/>
    </source>
</evidence>
<evidence type="ECO:0000256" key="2">
    <source>
        <dbReference type="SAM" id="SignalP"/>
    </source>
</evidence>
<name>A0A5N3XWP4_MUNRE</name>
<accession>A0A5N3XWP4</accession>
<feature type="chain" id="PRO_5024326114" description="Small integral membrane protein 13" evidence="2">
    <location>
        <begin position="31"/>
        <end position="71"/>
    </location>
</feature>
<dbReference type="AlphaFoldDB" id="A0A5N3XWP4"/>
<reference evidence="3 4" key="1">
    <citation type="submission" date="2019-06" db="EMBL/GenBank/DDBJ databases">
        <title>Discovery of a novel chromosome fission-fusion reversal in muntjac.</title>
        <authorList>
            <person name="Mudd A.B."/>
            <person name="Bredeson J.V."/>
            <person name="Baum R."/>
            <person name="Hockemeyer D."/>
            <person name="Rokhsar D.S."/>
        </authorList>
    </citation>
    <scope>NUCLEOTIDE SEQUENCE [LARGE SCALE GENOMIC DNA]</scope>
    <source>
        <strain evidence="3">UCam_UCB_Mr</strain>
        <tissue evidence="3">Fibroblast cell line</tissue>
    </source>
</reference>
<dbReference type="PANTHER" id="PTHR36877:SF1">
    <property type="entry name" value="SMALL INTEGRAL MEMBRANE PROTEIN 13"/>
    <property type="match status" value="1"/>
</dbReference>
<sequence length="71" mass="7812">MWHNVGLTLLVFVATLLILLLLMFLRELVGDTGSQEGACEPSGSETEEDASPSPHRIRSARQRRAPVDEGH</sequence>
<keyword evidence="4" id="KW-1185">Reference proteome</keyword>
<comment type="caution">
    <text evidence="3">The sequence shown here is derived from an EMBL/GenBank/DDBJ whole genome shotgun (WGS) entry which is preliminary data.</text>
</comment>
<dbReference type="InterPro" id="IPR031851">
    <property type="entry name" value="DUF4750"/>
</dbReference>
<dbReference type="EMBL" id="VCEB01000005">
    <property type="protein sequence ID" value="KAB0377034.1"/>
    <property type="molecule type" value="Genomic_DNA"/>
</dbReference>
<evidence type="ECO:0000313" key="3">
    <source>
        <dbReference type="EMBL" id="KAB0377034.1"/>
    </source>
</evidence>
<feature type="compositionally biased region" description="Basic residues" evidence="1">
    <location>
        <begin position="55"/>
        <end position="64"/>
    </location>
</feature>
<feature type="signal peptide" evidence="2">
    <location>
        <begin position="1"/>
        <end position="30"/>
    </location>
</feature>
<dbReference type="Proteomes" id="UP000326062">
    <property type="component" value="Chromosome 5"/>
</dbReference>
<organism evidence="3 4">
    <name type="scientific">Muntiacus reevesi</name>
    <name type="common">Reeves' muntjac</name>
    <name type="synonym">Cervus reevesi</name>
    <dbReference type="NCBI Taxonomy" id="9886"/>
    <lineage>
        <taxon>Eukaryota</taxon>
        <taxon>Metazoa</taxon>
        <taxon>Chordata</taxon>
        <taxon>Craniata</taxon>
        <taxon>Vertebrata</taxon>
        <taxon>Euteleostomi</taxon>
        <taxon>Mammalia</taxon>
        <taxon>Eutheria</taxon>
        <taxon>Laurasiatheria</taxon>
        <taxon>Artiodactyla</taxon>
        <taxon>Ruminantia</taxon>
        <taxon>Pecora</taxon>
        <taxon>Cervidae</taxon>
        <taxon>Muntiacinae</taxon>
        <taxon>Muntiacus</taxon>
    </lineage>
</organism>